<sequence>MELSRVLELLDYCPETGIFKWKVNRGQGVAGKVIKPNLEGYCKVTIDGKRYQCHNLAWLIYTGEYPTHLVDHKNCDTTDNRIDNLRPANRKGNADNASKRKDNKSGVKGVSWKSSHGRWCAQCSHMGKVYHLGLFVDLAEAEQVVVDFRSKYHGEFANHG</sequence>
<proteinExistence type="predicted"/>
<keyword evidence="3" id="KW-0378">Hydrolase</keyword>
<dbReference type="GO" id="GO:0004519">
    <property type="term" value="F:endonuclease activity"/>
    <property type="evidence" value="ECO:0007669"/>
    <property type="project" value="UniProtKB-KW"/>
</dbReference>
<name>A0A142IF35_9CAUD</name>
<feature type="domain" description="HNH nuclease" evidence="2">
    <location>
        <begin position="52"/>
        <end position="94"/>
    </location>
</feature>
<dbReference type="InterPro" id="IPR016177">
    <property type="entry name" value="DNA-bd_dom_sf"/>
</dbReference>
<dbReference type="SUPFAM" id="SSF54060">
    <property type="entry name" value="His-Me finger endonucleases"/>
    <property type="match status" value="1"/>
</dbReference>
<keyword evidence="3" id="KW-0255">Endonuclease</keyword>
<dbReference type="EMBL" id="KU130129">
    <property type="protein sequence ID" value="AMR57840.1"/>
    <property type="molecule type" value="Genomic_DNA"/>
</dbReference>
<dbReference type="InterPro" id="IPR003615">
    <property type="entry name" value="HNH_nuc"/>
</dbReference>
<dbReference type="GO" id="GO:0003677">
    <property type="term" value="F:DNA binding"/>
    <property type="evidence" value="ECO:0007669"/>
    <property type="project" value="InterPro"/>
</dbReference>
<evidence type="ECO:0000313" key="3">
    <source>
        <dbReference type="EMBL" id="AMR57840.1"/>
    </source>
</evidence>
<feature type="region of interest" description="Disordered" evidence="1">
    <location>
        <begin position="81"/>
        <end position="112"/>
    </location>
</feature>
<evidence type="ECO:0000256" key="1">
    <source>
        <dbReference type="SAM" id="MobiDB-lite"/>
    </source>
</evidence>
<evidence type="ECO:0000313" key="4">
    <source>
        <dbReference type="Proteomes" id="UP000229945"/>
    </source>
</evidence>
<dbReference type="Pfam" id="PF13392">
    <property type="entry name" value="HNH_3"/>
    <property type="match status" value="1"/>
</dbReference>
<organism evidence="3 4">
    <name type="scientific">Pseudomonas phage vB_PsyM_KIL4</name>
    <dbReference type="NCBI Taxonomy" id="1777069"/>
    <lineage>
        <taxon>Viruses</taxon>
        <taxon>Duplodnaviria</taxon>
        <taxon>Heunggongvirae</taxon>
        <taxon>Uroviricota</taxon>
        <taxon>Caudoviricetes</taxon>
        <taxon>Vandenendeviridae</taxon>
        <taxon>Gorskivirinae</taxon>
        <taxon>Flaumdravirus</taxon>
        <taxon>Flaumdravirus KIL2</taxon>
    </lineage>
</organism>
<keyword evidence="4" id="KW-1185">Reference proteome</keyword>
<gene>
    <name evidence="3" type="ORF">vB_PsyM_KIL4_0116</name>
</gene>
<dbReference type="SUPFAM" id="SSF54171">
    <property type="entry name" value="DNA-binding domain"/>
    <property type="match status" value="1"/>
</dbReference>
<dbReference type="Gene3D" id="3.90.75.20">
    <property type="match status" value="1"/>
</dbReference>
<dbReference type="Proteomes" id="UP000229945">
    <property type="component" value="Segment"/>
</dbReference>
<protein>
    <submittedName>
        <fullName evidence="3">Putative HNH endonuclease</fullName>
    </submittedName>
</protein>
<reference evidence="3 4" key="1">
    <citation type="journal article" date="2016" name="Front. Microbiol.">
        <title>Characterization of Novel Bacteriophages for Biocontrol of Bacterial Blight in Leek Caused by Pseudomonas syringae pv. porri.</title>
        <authorList>
            <person name="Rombouts S."/>
            <person name="Lavigne R."/>
        </authorList>
    </citation>
    <scope>NUCLEOTIDE SEQUENCE [LARGE SCALE GENOMIC DNA]</scope>
</reference>
<evidence type="ECO:0000259" key="2">
    <source>
        <dbReference type="Pfam" id="PF13392"/>
    </source>
</evidence>
<dbReference type="InterPro" id="IPR044925">
    <property type="entry name" value="His-Me_finger_sf"/>
</dbReference>
<accession>A0A142IF35</accession>
<keyword evidence="3" id="KW-0540">Nuclease</keyword>